<dbReference type="RefSeq" id="WP_183196838.1">
    <property type="nucleotide sequence ID" value="NZ_JACIEK010000001.1"/>
</dbReference>
<name>A0A7W6EBQ4_9HYPH</name>
<proteinExistence type="predicted"/>
<evidence type="ECO:0000313" key="3">
    <source>
        <dbReference type="Proteomes" id="UP000542776"/>
    </source>
</evidence>
<organism evidence="2 3">
    <name type="scientific">Aureimonas pseudogalii</name>
    <dbReference type="NCBI Taxonomy" id="1744844"/>
    <lineage>
        <taxon>Bacteria</taxon>
        <taxon>Pseudomonadati</taxon>
        <taxon>Pseudomonadota</taxon>
        <taxon>Alphaproteobacteria</taxon>
        <taxon>Hyphomicrobiales</taxon>
        <taxon>Aurantimonadaceae</taxon>
        <taxon>Aureimonas</taxon>
    </lineage>
</organism>
<feature type="transmembrane region" description="Helical" evidence="1">
    <location>
        <begin position="120"/>
        <end position="137"/>
    </location>
</feature>
<keyword evidence="1" id="KW-0812">Transmembrane</keyword>
<keyword evidence="3" id="KW-1185">Reference proteome</keyword>
<keyword evidence="1" id="KW-1133">Transmembrane helix</keyword>
<evidence type="ECO:0000313" key="2">
    <source>
        <dbReference type="EMBL" id="MBB3996312.1"/>
    </source>
</evidence>
<feature type="transmembrane region" description="Helical" evidence="1">
    <location>
        <begin position="180"/>
        <end position="197"/>
    </location>
</feature>
<feature type="transmembrane region" description="Helical" evidence="1">
    <location>
        <begin position="56"/>
        <end position="74"/>
    </location>
</feature>
<evidence type="ECO:0000256" key="1">
    <source>
        <dbReference type="SAM" id="Phobius"/>
    </source>
</evidence>
<accession>A0A7W6EBQ4</accession>
<feature type="transmembrane region" description="Helical" evidence="1">
    <location>
        <begin position="149"/>
        <end position="168"/>
    </location>
</feature>
<feature type="transmembrane region" description="Helical" evidence="1">
    <location>
        <begin position="81"/>
        <end position="100"/>
    </location>
</feature>
<dbReference type="PROSITE" id="PS51257">
    <property type="entry name" value="PROKAR_LIPOPROTEIN"/>
    <property type="match status" value="1"/>
</dbReference>
<reference evidence="2 3" key="1">
    <citation type="submission" date="2020-08" db="EMBL/GenBank/DDBJ databases">
        <title>Genomic Encyclopedia of Type Strains, Phase IV (KMG-IV): sequencing the most valuable type-strain genomes for metagenomic binning, comparative biology and taxonomic classification.</title>
        <authorList>
            <person name="Goeker M."/>
        </authorList>
    </citation>
    <scope>NUCLEOTIDE SEQUENCE [LARGE SCALE GENOMIC DNA]</scope>
    <source>
        <strain evidence="2 3">DSM 102238</strain>
    </source>
</reference>
<sequence>MASCLPRPSWSETARPVAVVWILLALVLAFACYFATRQLADVAGAAAFFAEDGPVETLQAGLVGLAGLVFLLGFRRSGDAKAIFCLGMAVVMGLAMQREIPNCASAYYDEGVCLPATGKAVFVGLLFVGALICLAVKRPRLWSFFNPRNLLWAWPAGISLAMLLLAEVAEHRLAQDMEELLELAAYLHLLAFSVWTARLPARHSCLFACRA</sequence>
<dbReference type="Proteomes" id="UP000542776">
    <property type="component" value="Unassembled WGS sequence"/>
</dbReference>
<gene>
    <name evidence="2" type="ORF">GGR04_000133</name>
</gene>
<protein>
    <submittedName>
        <fullName evidence="2">Uncharacterized protein</fullName>
    </submittedName>
</protein>
<feature type="transmembrane region" description="Helical" evidence="1">
    <location>
        <begin position="17"/>
        <end position="36"/>
    </location>
</feature>
<keyword evidence="1" id="KW-0472">Membrane</keyword>
<dbReference type="AlphaFoldDB" id="A0A7W6EBQ4"/>
<comment type="caution">
    <text evidence="2">The sequence shown here is derived from an EMBL/GenBank/DDBJ whole genome shotgun (WGS) entry which is preliminary data.</text>
</comment>
<dbReference type="EMBL" id="JACIEK010000001">
    <property type="protein sequence ID" value="MBB3996312.1"/>
    <property type="molecule type" value="Genomic_DNA"/>
</dbReference>